<reference evidence="2 3" key="1">
    <citation type="submission" date="2015-11" db="EMBL/GenBank/DDBJ databases">
        <title>Expanding the genomic diversity of Burkholderia species for the development of highly accurate diagnostics.</title>
        <authorList>
            <person name="Sahl J."/>
            <person name="Keim P."/>
            <person name="Wagner D."/>
        </authorList>
    </citation>
    <scope>NUCLEOTIDE SEQUENCE [LARGE SCALE GENOMIC DNA]</scope>
    <source>
        <strain evidence="2 3">MSMB1808WGS</strain>
    </source>
</reference>
<evidence type="ECO:0000313" key="2">
    <source>
        <dbReference type="EMBL" id="KVP97783.1"/>
    </source>
</evidence>
<keyword evidence="1" id="KW-0732">Signal</keyword>
<dbReference type="EMBL" id="LPBJ01000047">
    <property type="protein sequence ID" value="KVP97783.1"/>
    <property type="molecule type" value="Genomic_DNA"/>
</dbReference>
<feature type="signal peptide" evidence="1">
    <location>
        <begin position="1"/>
        <end position="22"/>
    </location>
</feature>
<proteinExistence type="predicted"/>
<keyword evidence="3" id="KW-1185">Reference proteome</keyword>
<gene>
    <name evidence="2" type="ORF">WJ96_04230</name>
</gene>
<feature type="chain" id="PRO_5043901669" evidence="1">
    <location>
        <begin position="23"/>
        <end position="128"/>
    </location>
</feature>
<organism evidence="2 3">
    <name type="scientific">Burkholderia ubonensis</name>
    <dbReference type="NCBI Taxonomy" id="101571"/>
    <lineage>
        <taxon>Bacteria</taxon>
        <taxon>Pseudomonadati</taxon>
        <taxon>Pseudomonadota</taxon>
        <taxon>Betaproteobacteria</taxon>
        <taxon>Burkholderiales</taxon>
        <taxon>Burkholderiaceae</taxon>
        <taxon>Burkholderia</taxon>
        <taxon>Burkholderia cepacia complex</taxon>
    </lineage>
</organism>
<dbReference type="RefSeq" id="WP_059928244.1">
    <property type="nucleotide sequence ID" value="NZ_LPBG01000117.1"/>
</dbReference>
<evidence type="ECO:0000256" key="1">
    <source>
        <dbReference type="SAM" id="SignalP"/>
    </source>
</evidence>
<protein>
    <submittedName>
        <fullName evidence="2">Uncharacterized protein</fullName>
    </submittedName>
</protein>
<accession>A0AAW3MV27</accession>
<dbReference type="Proteomes" id="UP000056453">
    <property type="component" value="Unassembled WGS sequence"/>
</dbReference>
<evidence type="ECO:0000313" key="3">
    <source>
        <dbReference type="Proteomes" id="UP000056453"/>
    </source>
</evidence>
<dbReference type="AlphaFoldDB" id="A0AAW3MV27"/>
<name>A0AAW3MV27_9BURK</name>
<sequence>MKKLTSILVSAVLSIAAGQAFAQTAAASSPAASVKAPSAATAPRMPAVKDFKAARDLELERTKFSLAQLDKAYKCVEASKTAAELMSCHSNYRDAVSSKLAQLIAEGKYDAAYEKMPAQQDVPAAFKK</sequence>
<comment type="caution">
    <text evidence="2">The sequence shown here is derived from an EMBL/GenBank/DDBJ whole genome shotgun (WGS) entry which is preliminary data.</text>
</comment>